<accession>X1C2C5</accession>
<gene>
    <name evidence="1" type="ORF">S01H4_50177</name>
</gene>
<proteinExistence type="predicted"/>
<reference evidence="1" key="1">
    <citation type="journal article" date="2014" name="Front. Microbiol.">
        <title>High frequency of phylogenetically diverse reductive dehalogenase-homologous genes in deep subseafloor sedimentary metagenomes.</title>
        <authorList>
            <person name="Kawai M."/>
            <person name="Futagami T."/>
            <person name="Toyoda A."/>
            <person name="Takaki Y."/>
            <person name="Nishi S."/>
            <person name="Hori S."/>
            <person name="Arai W."/>
            <person name="Tsubouchi T."/>
            <person name="Morono Y."/>
            <person name="Uchiyama I."/>
            <person name="Ito T."/>
            <person name="Fujiyama A."/>
            <person name="Inagaki F."/>
            <person name="Takami H."/>
        </authorList>
    </citation>
    <scope>NUCLEOTIDE SEQUENCE</scope>
    <source>
        <strain evidence="1">Expedition CK06-06</strain>
    </source>
</reference>
<dbReference type="EMBL" id="BART01028464">
    <property type="protein sequence ID" value="GAG90573.1"/>
    <property type="molecule type" value="Genomic_DNA"/>
</dbReference>
<name>X1C2C5_9ZZZZ</name>
<protein>
    <submittedName>
        <fullName evidence="1">Uncharacterized protein</fullName>
    </submittedName>
</protein>
<evidence type="ECO:0000313" key="1">
    <source>
        <dbReference type="EMBL" id="GAG90573.1"/>
    </source>
</evidence>
<sequence length="213" mass="25122">MTVDLNLLIDKTIQYIDHKEWYKDSNIMIKQYYSKDHNLFIDVLSLTSPRQTVKQNVLNTIKTLDNIKYGRQNNIVYGIANKQIRKNLDRYMRTKQFNGVKVNSFSGSLKLKNGSCCIDVWMLKAFGVKRMSPTNKDIKDINGQIKIISDKLGLKTYEVQACLWCYAKKELNRTVHKDAHDFSYYLKAYFEQTNLKMWTKWKTKQTKSLLPQK</sequence>
<organism evidence="1">
    <name type="scientific">marine sediment metagenome</name>
    <dbReference type="NCBI Taxonomy" id="412755"/>
    <lineage>
        <taxon>unclassified sequences</taxon>
        <taxon>metagenomes</taxon>
        <taxon>ecological metagenomes</taxon>
    </lineage>
</organism>
<comment type="caution">
    <text evidence="1">The sequence shown here is derived from an EMBL/GenBank/DDBJ whole genome shotgun (WGS) entry which is preliminary data.</text>
</comment>
<dbReference type="AlphaFoldDB" id="X1C2C5"/>